<feature type="compositionally biased region" description="Polar residues" evidence="5">
    <location>
        <begin position="473"/>
        <end position="483"/>
    </location>
</feature>
<name>A0A7M7NW21_STRPU</name>
<dbReference type="Gene3D" id="3.10.20.230">
    <property type="entry name" value="Doublecortin domain"/>
    <property type="match status" value="2"/>
</dbReference>
<dbReference type="Gene3D" id="2.130.10.10">
    <property type="entry name" value="YVTN repeat-like/Quinoprotein amine dehydrogenase"/>
    <property type="match status" value="2"/>
</dbReference>
<dbReference type="InterPro" id="IPR055442">
    <property type="entry name" value="Beta-prop_EML-like_2nd"/>
</dbReference>
<dbReference type="OrthoDB" id="47802at2759"/>
<feature type="repeat" description="WD" evidence="4">
    <location>
        <begin position="864"/>
        <end position="905"/>
    </location>
</feature>
<dbReference type="Pfam" id="PF23414">
    <property type="entry name" value="Beta-prop_EML_2"/>
    <property type="match status" value="1"/>
</dbReference>
<dbReference type="SUPFAM" id="SSF89837">
    <property type="entry name" value="Doublecortin (DC)"/>
    <property type="match status" value="2"/>
</dbReference>
<dbReference type="InParanoid" id="A0A7M7NW21"/>
<dbReference type="PANTHER" id="PTHR13720">
    <property type="entry name" value="WD-40 REPEAT PROTEIN"/>
    <property type="match status" value="1"/>
</dbReference>
<keyword evidence="3" id="KW-0677">Repeat</keyword>
<dbReference type="PROSITE" id="PS50309">
    <property type="entry name" value="DC"/>
    <property type="match status" value="2"/>
</dbReference>
<dbReference type="InterPro" id="IPR055439">
    <property type="entry name" value="Beta-prop_EML_1st"/>
</dbReference>
<evidence type="ECO:0000256" key="4">
    <source>
        <dbReference type="PROSITE-ProRule" id="PRU00221"/>
    </source>
</evidence>
<dbReference type="Pfam" id="PF03607">
    <property type="entry name" value="DCX"/>
    <property type="match status" value="2"/>
</dbReference>
<feature type="region of interest" description="Disordered" evidence="5">
    <location>
        <begin position="455"/>
        <end position="504"/>
    </location>
</feature>
<dbReference type="SUPFAM" id="SSF50969">
    <property type="entry name" value="YVTN repeat-like/Quinoprotein amine dehydrogenase"/>
    <property type="match status" value="1"/>
</dbReference>
<dbReference type="OMA" id="FTIFYIE"/>
<feature type="region of interest" description="Disordered" evidence="5">
    <location>
        <begin position="528"/>
        <end position="578"/>
    </location>
</feature>
<dbReference type="FunFam" id="2.130.10.10:FF:000320">
    <property type="entry name" value="echinoderm microtubule-associated protein-like 6"/>
    <property type="match status" value="1"/>
</dbReference>
<evidence type="ECO:0000256" key="3">
    <source>
        <dbReference type="ARBA" id="ARBA00022737"/>
    </source>
</evidence>
<dbReference type="PROSITE" id="PS50294">
    <property type="entry name" value="WD_REPEATS_REGION"/>
    <property type="match status" value="1"/>
</dbReference>
<evidence type="ECO:0000256" key="2">
    <source>
        <dbReference type="ARBA" id="ARBA00022574"/>
    </source>
</evidence>
<feature type="repeat" description="WD" evidence="4">
    <location>
        <begin position="1084"/>
        <end position="1125"/>
    </location>
</feature>
<dbReference type="Proteomes" id="UP000007110">
    <property type="component" value="Unassembled WGS sequence"/>
</dbReference>
<dbReference type="InterPro" id="IPR050630">
    <property type="entry name" value="WD_repeat_EMAP"/>
</dbReference>
<feature type="domain" description="Doublecortin" evidence="6">
    <location>
        <begin position="138"/>
        <end position="219"/>
    </location>
</feature>
<evidence type="ECO:0000256" key="5">
    <source>
        <dbReference type="SAM" id="MobiDB-lite"/>
    </source>
</evidence>
<sequence>MRIAIFFRAAHSQRKSEAMNIGKARKQWRRQKALLEANSHFKQLHQKRKAAILRLSNHRMATPESDDLGYQDDWEDEEETDVAHQQPPAIRRPPREEVEDDYEPRGDAMFDLTPPQVRRNLPPAPKQQHPRQGKFTTKVVTFYRNGDKHFKGITLPVSIRNYSTMDVLKHFLTGKVALSYGVRKIYSLSGLEVQAIEDFVDGRAYVCSSGKFSDRTPYGRADHTNSYWSTEKPMKGVRGSDRNLIINESDPTNNVLIEEFPTSRFGKFARRLSVNAVTQNPSIEPQVAQWAKPRVIQIVSNTHRASRAKILINPKTSQTFDDVLKDMSQAIMMHNPPVRKLFTWRTEDEVLSFTQLFRDFKDQSMFIACGYEPLKRTSNLGRQRDEADDLNASADRIVMDDIIDDYPKPSQRGPSMAKVGRYAMMYQDWKRFKDKRWKKEEETVQPAYPARSMIPVRSREPPLPPMKPRKAFLSNSQDSATTDESLELMDFEEETGKPARGVRIMEGRMPYNLRESKQRLLDKRIQIQNSPDLSQSEDQVEEDHQGSSKNTKPQGARRKEKKHTKQQHQPKKFLPAPMSVEVHGQLREFLPPSEEPKKQPDSPPKKKLKLEWVYGYRGFDMRNNLYVLPSGELLYTVGAVAILYDRDLDEQRHYLGHNEDIQSIAVHPSGTYIATGQKAGQLPDSTPSDVAACHCAHVRVWEVQSLCTHAILGLEFFSEGIACLSFSNENDGEWLMAVEQGNDHVISVWQWKEDCVYSKSSDYTLYDAASNQASSDAVVCGAFHPFDDTTMVIAGRQHLYFWTLTDNRLVRDKRSGTWDGEKPAYVTCIEFSHTGDVLTGDSNGSITVWEKDTDFTFKLRYMVQHAHERSVFALCMLDDGTLLSGGGLDRRLLAWDSHSGYTSSKVERLFPENAGGIRTIAPLNPGSPDGLIAIGTTRNHVMEGSLQTKFKYVLQGHSEELWSLAAHPTKPVFATAGYDQHVISWRADVHRCSWKVHVEKCCVCCAFSQPSGNVLAVGTTGGRFMIHSSEDGLHITSVQLGKEQIDVIQYSSDGSLLALGSHDHCIHIFSVMDEGHVYRKLGVLEGHGSFITHLDWSDDGAYLQSVSGNYDLLFWDIDNLQRVKAGTTRDVEWDTHSCILGYSVLGIWPGQDKGTDVDTLARSTKNRMLVAGNNIGAISAYRYPCTSYKARSTDIKHHSSHVTAIDFLYNDHYVITAGGHDAVIMQFTLVDKMGDKFDNLADSL</sequence>
<dbReference type="KEGG" id="spu:580262"/>
<dbReference type="Pfam" id="PF03451">
    <property type="entry name" value="HELP"/>
    <property type="match status" value="1"/>
</dbReference>
<feature type="region of interest" description="Disordered" evidence="5">
    <location>
        <begin position="62"/>
        <end position="101"/>
    </location>
</feature>
<dbReference type="SUPFAM" id="SSF50998">
    <property type="entry name" value="Quinoprotein alcohol dehydrogenase-like"/>
    <property type="match status" value="2"/>
</dbReference>
<feature type="compositionally biased region" description="Polar residues" evidence="5">
    <location>
        <begin position="528"/>
        <end position="537"/>
    </location>
</feature>
<proteinExistence type="inferred from homology"/>
<dbReference type="PROSITE" id="PS50082">
    <property type="entry name" value="WD_REPEATS_2"/>
    <property type="match status" value="3"/>
</dbReference>
<feature type="compositionally biased region" description="Acidic residues" evidence="5">
    <location>
        <begin position="484"/>
        <end position="493"/>
    </location>
</feature>
<dbReference type="EnsemblMetazoa" id="XM_030986727">
    <property type="protein sequence ID" value="XP_030842587"/>
    <property type="gene ID" value="LOC580262"/>
</dbReference>
<dbReference type="InterPro" id="IPR036572">
    <property type="entry name" value="Doublecortin_dom_sf"/>
</dbReference>
<evidence type="ECO:0000313" key="7">
    <source>
        <dbReference type="EnsemblMetazoa" id="XP_030842587"/>
    </source>
</evidence>
<dbReference type="Pfam" id="PF23409">
    <property type="entry name" value="Beta-prop_EML"/>
    <property type="match status" value="1"/>
</dbReference>
<feature type="compositionally biased region" description="Acidic residues" evidence="5">
    <location>
        <begin position="64"/>
        <end position="80"/>
    </location>
</feature>
<comment type="similarity">
    <text evidence="1">Belongs to the WD repeat EMAP family.</text>
</comment>
<protein>
    <recommendedName>
        <fullName evidence="6">Doublecortin domain-containing protein</fullName>
    </recommendedName>
</protein>
<evidence type="ECO:0000256" key="1">
    <source>
        <dbReference type="ARBA" id="ARBA00006489"/>
    </source>
</evidence>
<dbReference type="InterPro" id="IPR015943">
    <property type="entry name" value="WD40/YVTN_repeat-like_dom_sf"/>
</dbReference>
<dbReference type="InterPro" id="IPR003533">
    <property type="entry name" value="Doublecortin_dom"/>
</dbReference>
<reference evidence="8" key="1">
    <citation type="submission" date="2015-02" db="EMBL/GenBank/DDBJ databases">
        <title>Genome sequencing for Strongylocentrotus purpuratus.</title>
        <authorList>
            <person name="Murali S."/>
            <person name="Liu Y."/>
            <person name="Vee V."/>
            <person name="English A."/>
            <person name="Wang M."/>
            <person name="Skinner E."/>
            <person name="Han Y."/>
            <person name="Muzny D.M."/>
            <person name="Worley K.C."/>
            <person name="Gibbs R.A."/>
        </authorList>
    </citation>
    <scope>NUCLEOTIDE SEQUENCE</scope>
</reference>
<feature type="compositionally biased region" description="Basic residues" evidence="5">
    <location>
        <begin position="555"/>
        <end position="571"/>
    </location>
</feature>
<keyword evidence="8" id="KW-1185">Reference proteome</keyword>
<reference evidence="7" key="2">
    <citation type="submission" date="2021-01" db="UniProtKB">
        <authorList>
            <consortium name="EnsemblMetazoa"/>
        </authorList>
    </citation>
    <scope>IDENTIFICATION</scope>
</reference>
<dbReference type="GO" id="GO:0008017">
    <property type="term" value="F:microtubule binding"/>
    <property type="evidence" value="ECO:0000318"/>
    <property type="project" value="GO_Central"/>
</dbReference>
<dbReference type="AlphaFoldDB" id="A0A7M7NW21"/>
<dbReference type="RefSeq" id="XP_030842587.1">
    <property type="nucleotide sequence ID" value="XM_030986727.1"/>
</dbReference>
<dbReference type="GeneID" id="580262"/>
<dbReference type="InterPro" id="IPR005108">
    <property type="entry name" value="HELP"/>
</dbReference>
<organism evidence="7 8">
    <name type="scientific">Strongylocentrotus purpuratus</name>
    <name type="common">Purple sea urchin</name>
    <dbReference type="NCBI Taxonomy" id="7668"/>
    <lineage>
        <taxon>Eukaryota</taxon>
        <taxon>Metazoa</taxon>
        <taxon>Echinodermata</taxon>
        <taxon>Eleutherozoa</taxon>
        <taxon>Echinozoa</taxon>
        <taxon>Echinoidea</taxon>
        <taxon>Euechinoidea</taxon>
        <taxon>Echinacea</taxon>
        <taxon>Camarodonta</taxon>
        <taxon>Echinidea</taxon>
        <taxon>Strongylocentrotidae</taxon>
        <taxon>Strongylocentrotus</taxon>
    </lineage>
</organism>
<dbReference type="GO" id="GO:0000226">
    <property type="term" value="P:microtubule cytoskeleton organization"/>
    <property type="evidence" value="ECO:0000318"/>
    <property type="project" value="GO_Central"/>
</dbReference>
<dbReference type="SMART" id="SM00537">
    <property type="entry name" value="DCX"/>
    <property type="match status" value="2"/>
</dbReference>
<dbReference type="InterPro" id="IPR011044">
    <property type="entry name" value="Quino_amine_DH_bsu"/>
</dbReference>
<evidence type="ECO:0000313" key="8">
    <source>
        <dbReference type="Proteomes" id="UP000007110"/>
    </source>
</evidence>
<dbReference type="InterPro" id="IPR011047">
    <property type="entry name" value="Quinoprotein_ADH-like_sf"/>
</dbReference>
<accession>A0A7M7NW21</accession>
<dbReference type="GO" id="GO:0035556">
    <property type="term" value="P:intracellular signal transduction"/>
    <property type="evidence" value="ECO:0007669"/>
    <property type="project" value="InterPro"/>
</dbReference>
<feature type="domain" description="Doublecortin" evidence="6">
    <location>
        <begin position="294"/>
        <end position="375"/>
    </location>
</feature>
<dbReference type="SMART" id="SM00320">
    <property type="entry name" value="WD40"/>
    <property type="match status" value="9"/>
</dbReference>
<dbReference type="InterPro" id="IPR001680">
    <property type="entry name" value="WD40_rpt"/>
</dbReference>
<keyword evidence="2 4" id="KW-0853">WD repeat</keyword>
<dbReference type="PANTHER" id="PTHR13720:SF55">
    <property type="entry name" value="ECHINODERM MICROTUBULE-ASSOCIATED PROTEIN-LIKE CG42247"/>
    <property type="match status" value="1"/>
</dbReference>
<evidence type="ECO:0000259" key="6">
    <source>
        <dbReference type="PROSITE" id="PS50309"/>
    </source>
</evidence>
<feature type="repeat" description="WD" evidence="4">
    <location>
        <begin position="954"/>
        <end position="985"/>
    </location>
</feature>